<comment type="caution">
    <text evidence="5">The sequence shown here is derived from an EMBL/GenBank/DDBJ whole genome shotgun (WGS) entry which is preliminary data.</text>
</comment>
<evidence type="ECO:0000256" key="1">
    <source>
        <dbReference type="ARBA" id="ARBA00009809"/>
    </source>
</evidence>
<dbReference type="InterPro" id="IPR031330">
    <property type="entry name" value="Gly_Hdrlase_35_cat"/>
</dbReference>
<feature type="domain" description="Glycoside hydrolase 35 catalytic" evidence="3">
    <location>
        <begin position="9"/>
        <end position="196"/>
    </location>
</feature>
<dbReference type="PANTHER" id="PTHR23421">
    <property type="entry name" value="BETA-GALACTOSIDASE RELATED"/>
    <property type="match status" value="1"/>
</dbReference>
<evidence type="ECO:0000259" key="3">
    <source>
        <dbReference type="Pfam" id="PF01301"/>
    </source>
</evidence>
<dbReference type="InterPro" id="IPR001944">
    <property type="entry name" value="Glycoside_Hdrlase_35"/>
</dbReference>
<dbReference type="Gene3D" id="3.40.50.880">
    <property type="match status" value="1"/>
</dbReference>
<dbReference type="Gene3D" id="3.20.20.80">
    <property type="entry name" value="Glycosidases"/>
    <property type="match status" value="1"/>
</dbReference>
<dbReference type="Pfam" id="PF22369">
    <property type="entry name" value="GLMA_2nd"/>
    <property type="match status" value="1"/>
</dbReference>
<proteinExistence type="inferred from homology"/>
<dbReference type="InterPro" id="IPR017853">
    <property type="entry name" value="GH"/>
</dbReference>
<dbReference type="EMBL" id="RHIB01000001">
    <property type="protein sequence ID" value="RNA68434.1"/>
    <property type="molecule type" value="Genomic_DNA"/>
</dbReference>
<protein>
    <submittedName>
        <fullName evidence="5">Beta-galactosidase</fullName>
    </submittedName>
</protein>
<dbReference type="GO" id="GO:0005975">
    <property type="term" value="P:carbohydrate metabolic process"/>
    <property type="evidence" value="ECO:0007669"/>
    <property type="project" value="InterPro"/>
</dbReference>
<dbReference type="InterPro" id="IPR054746">
    <property type="entry name" value="GLMA-like_second"/>
</dbReference>
<reference evidence="5 6" key="1">
    <citation type="submission" date="2018-10" db="EMBL/GenBank/DDBJ databases">
        <title>Bacillus Keqinensis sp. nov., a moderately halophilic bacterium isolated from a saline-alkaline lake.</title>
        <authorList>
            <person name="Wang H."/>
        </authorList>
    </citation>
    <scope>NUCLEOTIDE SEQUENCE [LARGE SCALE GENOMIC DNA]</scope>
    <source>
        <strain evidence="5 6">KQ-3</strain>
    </source>
</reference>
<dbReference type="RefSeq" id="WP_122895959.1">
    <property type="nucleotide sequence ID" value="NZ_RHIB01000001.1"/>
</dbReference>
<accession>A0A3M7TUP4</accession>
<feature type="domain" description="GLMA-like second" evidence="4">
    <location>
        <begin position="458"/>
        <end position="593"/>
    </location>
</feature>
<sequence>MQVKMENQKFVINGEDVFLYGGELHYFRVPKDEWKDRLIKIKESGCNLVSTYVPWVWHEPREGEVDLTGGTRGERDLKGFLALVREMGLYCIVRPGPYVMAEVRYHGIPAWLLDNYPEVVAKNREGKEHPTSVVSYRHPVFLEKTKKWYEAVNEVIAPQQIEYGGPVIMYQLCNEIGMFHWVTNTSDFNEEVLDKFTDYLSGQYGTIESFNQKYNINEASFSDFVSVFKEGLPSEYPSFHFEWSEFRRVYIRDYVGDLRSFAKDTGITVPFIINVHGFKDYSIYSRGVDYPIGLSQLYLTSEFNDVVIAGDFYPGHIGYDNYHDLVLATTFTRAISRKNQPVFSAEFQSGRLADRPRLYPQDLDLNTRTCVAHGMNALNYYMFAGGENYENIGLFGRRHEWQAPIDSKGNLRPNYEKARHLGEMFRTIGSRLLDSTKKVHTYVGFNPDDYMTEVVDKRDEAFIGDIVGKREQASFDGVLRLLTAANIHFEAVNLKAKLNPVNIPSLWVFSTAIMKEKLQRNLSEYVKEGGKLVLYPEIPYKDENGNLCRLLADELELGTWEVIGGRPDYADVMSMDAVNIRQRLHFQSFDGKPLARFSRTGNEEVAAYVKQYEKGEILVLGLTMGHDYAYQLDVIKELAETLGIKGHLHAENENISLVERSNGRESFLFVSNYDEVEQGTVIYEEGRPALDGEEIILPPRSSVMVIRDYEIAKGLSVVFSTLEWTKLEQTEDQVTFTLNPVGRGGMVKLKTDGQWNTEHNEATDADTIKIKSADKPVTIVLKKQSL</sequence>
<dbReference type="Proteomes" id="UP000278746">
    <property type="component" value="Unassembled WGS sequence"/>
</dbReference>
<evidence type="ECO:0000313" key="6">
    <source>
        <dbReference type="Proteomes" id="UP000278746"/>
    </source>
</evidence>
<dbReference type="OrthoDB" id="9813184at2"/>
<evidence type="ECO:0000313" key="5">
    <source>
        <dbReference type="EMBL" id="RNA68434.1"/>
    </source>
</evidence>
<dbReference type="InterPro" id="IPR029062">
    <property type="entry name" value="Class_I_gatase-like"/>
</dbReference>
<dbReference type="GO" id="GO:0004553">
    <property type="term" value="F:hydrolase activity, hydrolyzing O-glycosyl compounds"/>
    <property type="evidence" value="ECO:0007669"/>
    <property type="project" value="InterPro"/>
</dbReference>
<name>A0A3M7TUP4_9BACI</name>
<evidence type="ECO:0000256" key="2">
    <source>
        <dbReference type="RuleBase" id="RU003679"/>
    </source>
</evidence>
<dbReference type="SUPFAM" id="SSF51445">
    <property type="entry name" value="(Trans)glycosidases"/>
    <property type="match status" value="1"/>
</dbReference>
<gene>
    <name evidence="5" type="ORF">EBO34_00190</name>
</gene>
<dbReference type="AlphaFoldDB" id="A0A3M7TUP4"/>
<evidence type="ECO:0000259" key="4">
    <source>
        <dbReference type="Pfam" id="PF22369"/>
    </source>
</evidence>
<dbReference type="Pfam" id="PF01301">
    <property type="entry name" value="Glyco_hydro_35"/>
    <property type="match status" value="1"/>
</dbReference>
<dbReference type="PRINTS" id="PR00742">
    <property type="entry name" value="GLHYDRLASE35"/>
</dbReference>
<comment type="similarity">
    <text evidence="1 2">Belongs to the glycosyl hydrolase 35 family.</text>
</comment>
<organism evidence="5 6">
    <name type="scientific">Alteribacter keqinensis</name>
    <dbReference type="NCBI Taxonomy" id="2483800"/>
    <lineage>
        <taxon>Bacteria</taxon>
        <taxon>Bacillati</taxon>
        <taxon>Bacillota</taxon>
        <taxon>Bacilli</taxon>
        <taxon>Bacillales</taxon>
        <taxon>Bacillaceae</taxon>
        <taxon>Alteribacter</taxon>
    </lineage>
</organism>
<keyword evidence="6" id="KW-1185">Reference proteome</keyword>